<sequence length="167" mass="18465">TGRKQINTTMSKRTTNAKFRTVDVDQYNEDNFEDALLDGDSAGPDASGDGYLAVSDAELSKLLADNKISEALAALLAKPPVNVKSSAVKDQAANQVLRVLMHTKQSDIDRVVQALDEAHVDTLMKYVYRCFELVKENHALLLVWHEKVLARGQIGSIVRALSDRKRV</sequence>
<reference evidence="7 8" key="1">
    <citation type="submission" date="2017-06" db="EMBL/GenBank/DDBJ databases">
        <title>A platform for efficient transgenesis in Macrostomum lignano, a flatworm model organism for stem cell research.</title>
        <authorList>
            <person name="Berezikov E."/>
        </authorList>
    </citation>
    <scope>NUCLEOTIDE SEQUENCE [LARGE SCALE GENOMIC DNA]</scope>
    <source>
        <strain evidence="7">DV1</strain>
        <tissue evidence="7">Whole organism</tissue>
    </source>
</reference>
<evidence type="ECO:0000256" key="4">
    <source>
        <dbReference type="ARBA" id="ARBA00023212"/>
    </source>
</evidence>
<evidence type="ECO:0000256" key="3">
    <source>
        <dbReference type="ARBA" id="ARBA00022490"/>
    </source>
</evidence>
<evidence type="ECO:0000256" key="2">
    <source>
        <dbReference type="ARBA" id="ARBA00006084"/>
    </source>
</evidence>
<dbReference type="GO" id="GO:0034314">
    <property type="term" value="P:Arp2/3 complex-mediated actin nucleation"/>
    <property type="evidence" value="ECO:0007669"/>
    <property type="project" value="InterPro"/>
</dbReference>
<dbReference type="FunFam" id="1.25.40.190:FF:000003">
    <property type="entry name" value="Actin-related protein 2/3 complex subunit 5"/>
    <property type="match status" value="1"/>
</dbReference>
<organism evidence="7 8">
    <name type="scientific">Macrostomum lignano</name>
    <dbReference type="NCBI Taxonomy" id="282301"/>
    <lineage>
        <taxon>Eukaryota</taxon>
        <taxon>Metazoa</taxon>
        <taxon>Spiralia</taxon>
        <taxon>Lophotrochozoa</taxon>
        <taxon>Platyhelminthes</taxon>
        <taxon>Rhabditophora</taxon>
        <taxon>Macrostomorpha</taxon>
        <taxon>Macrostomida</taxon>
        <taxon>Macrostomidae</taxon>
        <taxon>Macrostomum</taxon>
    </lineage>
</organism>
<evidence type="ECO:0000256" key="6">
    <source>
        <dbReference type="RuleBase" id="RU004301"/>
    </source>
</evidence>
<keyword evidence="4 6" id="KW-0206">Cytoskeleton</keyword>
<dbReference type="GO" id="GO:0005885">
    <property type="term" value="C:Arp2/3 protein complex"/>
    <property type="evidence" value="ECO:0007669"/>
    <property type="project" value="InterPro"/>
</dbReference>
<dbReference type="EMBL" id="NIVC01002281">
    <property type="protein sequence ID" value="PAA59289.1"/>
    <property type="molecule type" value="Genomic_DNA"/>
</dbReference>
<evidence type="ECO:0000313" key="8">
    <source>
        <dbReference type="Proteomes" id="UP000215902"/>
    </source>
</evidence>
<evidence type="ECO:0000256" key="1">
    <source>
        <dbReference type="ARBA" id="ARBA00004245"/>
    </source>
</evidence>
<comment type="similarity">
    <text evidence="2 6">Belongs to the ARPC5 family.</text>
</comment>
<proteinExistence type="inferred from homology"/>
<dbReference type="GO" id="GO:0030833">
    <property type="term" value="P:regulation of actin filament polymerization"/>
    <property type="evidence" value="ECO:0007669"/>
    <property type="project" value="InterPro"/>
</dbReference>
<dbReference type="Pfam" id="PF04699">
    <property type="entry name" value="P16-Arc"/>
    <property type="match status" value="1"/>
</dbReference>
<comment type="function">
    <text evidence="5">Functions as a component of the Arp2/3 complex which is involved in regulation of actin polymerization and together with an activating nucleation-promoting factor (NPF) mediates the formation of branched actin networks.</text>
</comment>
<dbReference type="AlphaFoldDB" id="A0A267EEL1"/>
<comment type="function">
    <text evidence="6">Functions as component of the Arp2/3 complex which is involved in regulation of actin polymerization and together with an activating nucleation-promoting factor (NPF) mediates the formation of branched actin networks. Arp2/3 complex plays a critical role in the control of cell morphogenesis via the modulation of cell polarity development.</text>
</comment>
<evidence type="ECO:0000313" key="7">
    <source>
        <dbReference type="EMBL" id="PAA59289.1"/>
    </source>
</evidence>
<evidence type="ECO:0000256" key="5">
    <source>
        <dbReference type="ARBA" id="ARBA00060329"/>
    </source>
</evidence>
<keyword evidence="3" id="KW-0963">Cytoplasm</keyword>
<feature type="non-terminal residue" evidence="7">
    <location>
        <position position="1"/>
    </location>
</feature>
<dbReference type="InterPro" id="IPR006789">
    <property type="entry name" value="ARPC5"/>
</dbReference>
<dbReference type="Proteomes" id="UP000215902">
    <property type="component" value="Unassembled WGS sequence"/>
</dbReference>
<gene>
    <name evidence="7" type="ORF">BOX15_Mlig001016g8</name>
</gene>
<dbReference type="PIRSF" id="PIRSF039096">
    <property type="entry name" value="p16-ARC"/>
    <property type="match status" value="1"/>
</dbReference>
<keyword evidence="8" id="KW-1185">Reference proteome</keyword>
<dbReference type="PANTHER" id="PTHR12644">
    <property type="entry name" value="ARP2/3 COMPLEX 16 KD SUBUNIT P16-ARC"/>
    <property type="match status" value="1"/>
</dbReference>
<comment type="subcellular location">
    <subcellularLocation>
        <location evidence="1">Cytoplasm</location>
        <location evidence="1">Cytoskeleton</location>
    </subcellularLocation>
</comment>
<dbReference type="STRING" id="282301.A0A267EEL1"/>
<protein>
    <recommendedName>
        <fullName evidence="6">Actin-related protein 2/3 complex subunit 5</fullName>
    </recommendedName>
</protein>
<dbReference type="SUPFAM" id="SSF69103">
    <property type="entry name" value="Arp2/3 complex 16 kDa subunit ARPC5"/>
    <property type="match status" value="1"/>
</dbReference>
<dbReference type="InterPro" id="IPR036743">
    <property type="entry name" value="ARPC5_sf"/>
</dbReference>
<name>A0A267EEL1_9PLAT</name>
<dbReference type="OrthoDB" id="429520at2759"/>
<comment type="caution">
    <text evidence="7">The sequence shown here is derived from an EMBL/GenBank/DDBJ whole genome shotgun (WGS) entry which is preliminary data.</text>
</comment>
<accession>A0A267EEL1</accession>
<dbReference type="Gene3D" id="1.25.40.190">
    <property type="entry name" value="Actin-related protein 2/3 complex subunit 5"/>
    <property type="match status" value="1"/>
</dbReference>